<evidence type="ECO:0000313" key="2">
    <source>
        <dbReference type="EMBL" id="MDT7526932.1"/>
    </source>
</evidence>
<keyword evidence="3" id="KW-1185">Reference proteome</keyword>
<protein>
    <submittedName>
        <fullName evidence="2">Uncharacterized protein</fullName>
    </submittedName>
</protein>
<dbReference type="RefSeq" id="WP_313933451.1">
    <property type="nucleotide sequence ID" value="NZ_JANFPJ010000054.1"/>
</dbReference>
<reference evidence="2 3" key="1">
    <citation type="submission" date="2022-07" db="EMBL/GenBank/DDBJ databases">
        <title>Pseudidiomarina sp. nov, a marine bacterium isolated from Pacific Ocean.</title>
        <authorList>
            <person name="Wang Y."/>
        </authorList>
    </citation>
    <scope>NUCLEOTIDE SEQUENCE [LARGE SCALE GENOMIC DNA]</scope>
    <source>
        <strain evidence="2 3">GXY010</strain>
    </source>
</reference>
<accession>A0ABU3L0X3</accession>
<evidence type="ECO:0000313" key="1">
    <source>
        <dbReference type="EMBL" id="MDT7526925.1"/>
    </source>
</evidence>
<comment type="caution">
    <text evidence="2">The sequence shown here is derived from an EMBL/GenBank/DDBJ whole genome shotgun (WGS) entry which is preliminary data.</text>
</comment>
<dbReference type="EMBL" id="JANFPJ010000054">
    <property type="protein sequence ID" value="MDT7526932.1"/>
    <property type="molecule type" value="Genomic_DNA"/>
</dbReference>
<feature type="non-terminal residue" evidence="2">
    <location>
        <position position="104"/>
    </location>
</feature>
<organism evidence="2 3">
    <name type="scientific">Pseudidiomarina fusca</name>
    <dbReference type="NCBI Taxonomy" id="2965078"/>
    <lineage>
        <taxon>Bacteria</taxon>
        <taxon>Pseudomonadati</taxon>
        <taxon>Pseudomonadota</taxon>
        <taxon>Gammaproteobacteria</taxon>
        <taxon>Alteromonadales</taxon>
        <taxon>Idiomarinaceae</taxon>
        <taxon>Pseudidiomarina</taxon>
    </lineage>
</organism>
<sequence>MLFKTKLNKASKKLSIKHDKKPLSFSGFFIACVTLVSILSVSQLSGAQTAHAAQTNQTTNALQQQQQSQEQESLLDSLFGKNLRESLDIAFGAKEDITLTPEQA</sequence>
<name>A0ABU3L0X3_9GAMM</name>
<proteinExistence type="predicted"/>
<dbReference type="PROSITE" id="PS51257">
    <property type="entry name" value="PROKAR_LIPOPROTEIN"/>
    <property type="match status" value="1"/>
</dbReference>
<gene>
    <name evidence="1" type="ORF">NOG12_12675</name>
    <name evidence="2" type="ORF">NOG12_12710</name>
</gene>
<dbReference type="Proteomes" id="UP001305027">
    <property type="component" value="Unassembled WGS sequence"/>
</dbReference>
<evidence type="ECO:0000313" key="3">
    <source>
        <dbReference type="Proteomes" id="UP001305027"/>
    </source>
</evidence>
<dbReference type="EMBL" id="JANFPJ010000054">
    <property type="protein sequence ID" value="MDT7526925.1"/>
    <property type="molecule type" value="Genomic_DNA"/>
</dbReference>